<evidence type="ECO:0000313" key="1">
    <source>
        <dbReference type="EMBL" id="TWT65030.1"/>
    </source>
</evidence>
<sequence length="205" mass="22890">MPLQSIPLDGSIKTLAYADQAEDLIDTANEAIETFMLADLEVIENFVTCDFHLLDQTMSWIHGNHLLTGNRFCEWGAGFGVATMLAALRGMQAVGIEIEPRLVHQAEEVAQRVGSSARFFQGSFVPRDVEGLAEIAGEVKNVETEEGDVYDEIGWEIDEFDLVFMFPWPGEESFFEHIFAACAADGALLLSYHGREGMRLLRQER</sequence>
<dbReference type="SUPFAM" id="SSF53335">
    <property type="entry name" value="S-adenosyl-L-methionine-dependent methyltransferases"/>
    <property type="match status" value="1"/>
</dbReference>
<name>A0A5C5XQ38_9BACT</name>
<reference evidence="1 2" key="1">
    <citation type="submission" date="2019-02" db="EMBL/GenBank/DDBJ databases">
        <title>Deep-cultivation of Planctomycetes and their phenomic and genomic characterization uncovers novel biology.</title>
        <authorList>
            <person name="Wiegand S."/>
            <person name="Jogler M."/>
            <person name="Boedeker C."/>
            <person name="Pinto D."/>
            <person name="Vollmers J."/>
            <person name="Rivas-Marin E."/>
            <person name="Kohn T."/>
            <person name="Peeters S.H."/>
            <person name="Heuer A."/>
            <person name="Rast P."/>
            <person name="Oberbeckmann S."/>
            <person name="Bunk B."/>
            <person name="Jeske O."/>
            <person name="Meyerdierks A."/>
            <person name="Storesund J.E."/>
            <person name="Kallscheuer N."/>
            <person name="Luecker S."/>
            <person name="Lage O.M."/>
            <person name="Pohl T."/>
            <person name="Merkel B.J."/>
            <person name="Hornburger P."/>
            <person name="Mueller R.-W."/>
            <person name="Bruemmer F."/>
            <person name="Labrenz M."/>
            <person name="Spormann A.M."/>
            <person name="Op Den Camp H."/>
            <person name="Overmann J."/>
            <person name="Amann R."/>
            <person name="Jetten M.S.M."/>
            <person name="Mascher T."/>
            <person name="Medema M.H."/>
            <person name="Devos D.P."/>
            <person name="Kaster A.-K."/>
            <person name="Ovreas L."/>
            <person name="Rohde M."/>
            <person name="Galperin M.Y."/>
            <person name="Jogler C."/>
        </authorList>
    </citation>
    <scope>NUCLEOTIDE SEQUENCE [LARGE SCALE GENOMIC DNA]</scope>
    <source>
        <strain evidence="1 2">CA85</strain>
    </source>
</reference>
<dbReference type="Proteomes" id="UP000318053">
    <property type="component" value="Unassembled WGS sequence"/>
</dbReference>
<protein>
    <submittedName>
        <fullName evidence="1">Mg-protoporphyrin IX methyl transferase</fullName>
    </submittedName>
</protein>
<accession>A0A5C5XQ38</accession>
<organism evidence="1 2">
    <name type="scientific">Allorhodopirellula solitaria</name>
    <dbReference type="NCBI Taxonomy" id="2527987"/>
    <lineage>
        <taxon>Bacteria</taxon>
        <taxon>Pseudomonadati</taxon>
        <taxon>Planctomycetota</taxon>
        <taxon>Planctomycetia</taxon>
        <taxon>Pirellulales</taxon>
        <taxon>Pirellulaceae</taxon>
        <taxon>Allorhodopirellula</taxon>
    </lineage>
</organism>
<comment type="caution">
    <text evidence="1">The sequence shown here is derived from an EMBL/GenBank/DDBJ whole genome shotgun (WGS) entry which is preliminary data.</text>
</comment>
<dbReference type="AlphaFoldDB" id="A0A5C5XQ38"/>
<dbReference type="RefSeq" id="WP_146392292.1">
    <property type="nucleotide sequence ID" value="NZ_SJPK01000008.1"/>
</dbReference>
<dbReference type="GO" id="GO:0016740">
    <property type="term" value="F:transferase activity"/>
    <property type="evidence" value="ECO:0007669"/>
    <property type="project" value="UniProtKB-KW"/>
</dbReference>
<dbReference type="OrthoDB" id="283520at2"/>
<dbReference type="InterPro" id="IPR029063">
    <property type="entry name" value="SAM-dependent_MTases_sf"/>
</dbReference>
<evidence type="ECO:0000313" key="2">
    <source>
        <dbReference type="Proteomes" id="UP000318053"/>
    </source>
</evidence>
<proteinExistence type="predicted"/>
<keyword evidence="1" id="KW-0808">Transferase</keyword>
<dbReference type="Gene3D" id="3.40.50.150">
    <property type="entry name" value="Vaccinia Virus protein VP39"/>
    <property type="match status" value="1"/>
</dbReference>
<keyword evidence="2" id="KW-1185">Reference proteome</keyword>
<gene>
    <name evidence="1" type="ORF">CA85_33750</name>
</gene>
<dbReference type="EMBL" id="SJPK01000008">
    <property type="protein sequence ID" value="TWT65030.1"/>
    <property type="molecule type" value="Genomic_DNA"/>
</dbReference>